<dbReference type="InterPro" id="IPR050121">
    <property type="entry name" value="Cytochrome_P450_monoxygenase"/>
</dbReference>
<dbReference type="CDD" id="cd11069">
    <property type="entry name" value="CYP_FUM15-like"/>
    <property type="match status" value="1"/>
</dbReference>
<evidence type="ECO:0000256" key="1">
    <source>
        <dbReference type="PIRSR" id="PIRSR602401-1"/>
    </source>
</evidence>
<sequence length="538" mass="60558">MASSFKALGSAALPWLWQRPFTSKHVVSALALGTVMILVTCAFYTSFLYPELFTPLRKIPTPPGRSLLKGTTAPSTATSHAARLRYWTKTVPNDGLLRYYLEGNQERVLVTSVKALQEILVSHEAEFTKPKATKERLRYITGNGLLLAEGEEHKIQRKALMPSFSFRHIKDLYPVFWYKARQLTQCLEKEVKNNDRSVVVLRGWATRTTLDIIGLAGMDHDFDSLHDPHNNVTQQYQRMRQKPARWEVVLGLVVSLFSPRWATIVSKLPSNRRKQVQEASRYIRGVCRSIIQEKMDKMNAGGEDSKQVDIISVALRSGIFTHEKLVDQMMTFLAAGHGTTSHALQWAVYALCRDIQIQKRLREEIRSRLPSITDDETPISADDLDGLPYLHAFCNEVLRFYPPVPVTVREALHDTSVGGYHITRGTRFTIAPGVTNLDPELWGPDADKFDPERWMRKGCANTGGVRTHFGFLTFIHGPRSCIGSTFAKSELTCLVAALVGRFHMELENPDKSVESTKRGIGAAPGDGVRVRLEVLDGW</sequence>
<dbReference type="AlphaFoldDB" id="A0AAN6F272"/>
<keyword evidence="2" id="KW-1133">Transmembrane helix</keyword>
<gene>
    <name evidence="3" type="ORF">HRR80_001697</name>
</gene>
<dbReference type="PANTHER" id="PTHR24305:SF227">
    <property type="entry name" value="P450, PUTATIVE (EUROFUNG)-RELATED"/>
    <property type="match status" value="1"/>
</dbReference>
<feature type="transmembrane region" description="Helical" evidence="2">
    <location>
        <begin position="26"/>
        <end position="49"/>
    </location>
</feature>
<keyword evidence="2" id="KW-0812">Transmembrane</keyword>
<accession>A0AAN6F272</accession>
<dbReference type="Gene3D" id="1.10.630.10">
    <property type="entry name" value="Cytochrome P450"/>
    <property type="match status" value="1"/>
</dbReference>
<dbReference type="GO" id="GO:0005506">
    <property type="term" value="F:iron ion binding"/>
    <property type="evidence" value="ECO:0007669"/>
    <property type="project" value="InterPro"/>
</dbReference>
<organism evidence="3 4">
    <name type="scientific">Exophiala dermatitidis</name>
    <name type="common">Black yeast-like fungus</name>
    <name type="synonym">Wangiella dermatitidis</name>
    <dbReference type="NCBI Taxonomy" id="5970"/>
    <lineage>
        <taxon>Eukaryota</taxon>
        <taxon>Fungi</taxon>
        <taxon>Dikarya</taxon>
        <taxon>Ascomycota</taxon>
        <taxon>Pezizomycotina</taxon>
        <taxon>Eurotiomycetes</taxon>
        <taxon>Chaetothyriomycetidae</taxon>
        <taxon>Chaetothyriales</taxon>
        <taxon>Herpotrichiellaceae</taxon>
        <taxon>Exophiala</taxon>
    </lineage>
</organism>
<dbReference type="PRINTS" id="PR00463">
    <property type="entry name" value="EP450I"/>
</dbReference>
<comment type="caution">
    <text evidence="3">The sequence shown here is derived from an EMBL/GenBank/DDBJ whole genome shotgun (WGS) entry which is preliminary data.</text>
</comment>
<dbReference type="GO" id="GO:0020037">
    <property type="term" value="F:heme binding"/>
    <property type="evidence" value="ECO:0007669"/>
    <property type="project" value="InterPro"/>
</dbReference>
<evidence type="ECO:0008006" key="5">
    <source>
        <dbReference type="Google" id="ProtNLM"/>
    </source>
</evidence>
<dbReference type="InterPro" id="IPR001128">
    <property type="entry name" value="Cyt_P450"/>
</dbReference>
<comment type="cofactor">
    <cofactor evidence="1">
        <name>heme</name>
        <dbReference type="ChEBI" id="CHEBI:30413"/>
    </cofactor>
</comment>
<dbReference type="GO" id="GO:0004497">
    <property type="term" value="F:monooxygenase activity"/>
    <property type="evidence" value="ECO:0007669"/>
    <property type="project" value="InterPro"/>
</dbReference>
<keyword evidence="1" id="KW-0479">Metal-binding</keyword>
<keyword evidence="2" id="KW-0472">Membrane</keyword>
<feature type="binding site" description="axial binding residue" evidence="1">
    <location>
        <position position="481"/>
    </location>
    <ligand>
        <name>heme</name>
        <dbReference type="ChEBI" id="CHEBI:30413"/>
    </ligand>
    <ligandPart>
        <name>Fe</name>
        <dbReference type="ChEBI" id="CHEBI:18248"/>
    </ligandPart>
</feature>
<dbReference type="Pfam" id="PF00067">
    <property type="entry name" value="p450"/>
    <property type="match status" value="1"/>
</dbReference>
<dbReference type="InterPro" id="IPR002401">
    <property type="entry name" value="Cyt_P450_E_grp-I"/>
</dbReference>
<dbReference type="InterPro" id="IPR036396">
    <property type="entry name" value="Cyt_P450_sf"/>
</dbReference>
<dbReference type="PRINTS" id="PR00385">
    <property type="entry name" value="P450"/>
</dbReference>
<reference evidence="3" key="1">
    <citation type="submission" date="2023-01" db="EMBL/GenBank/DDBJ databases">
        <title>Exophiala dermititidis isolated from Cystic Fibrosis Patient.</title>
        <authorList>
            <person name="Kurbessoian T."/>
            <person name="Crocker A."/>
            <person name="Murante D."/>
            <person name="Hogan D.A."/>
            <person name="Stajich J.E."/>
        </authorList>
    </citation>
    <scope>NUCLEOTIDE SEQUENCE</scope>
    <source>
        <strain evidence="3">Ex8</strain>
    </source>
</reference>
<dbReference type="PANTHER" id="PTHR24305">
    <property type="entry name" value="CYTOCHROME P450"/>
    <property type="match status" value="1"/>
</dbReference>
<keyword evidence="1" id="KW-0349">Heme</keyword>
<dbReference type="FunFam" id="1.10.630.10:FF:000051">
    <property type="entry name" value="Cytochrome P450 monooxygenase (Fum15)"/>
    <property type="match status" value="1"/>
</dbReference>
<evidence type="ECO:0000256" key="2">
    <source>
        <dbReference type="SAM" id="Phobius"/>
    </source>
</evidence>
<dbReference type="SUPFAM" id="SSF48264">
    <property type="entry name" value="Cytochrome P450"/>
    <property type="match status" value="1"/>
</dbReference>
<evidence type="ECO:0000313" key="4">
    <source>
        <dbReference type="Proteomes" id="UP001161757"/>
    </source>
</evidence>
<dbReference type="Proteomes" id="UP001161757">
    <property type="component" value="Unassembled WGS sequence"/>
</dbReference>
<dbReference type="GO" id="GO:0016705">
    <property type="term" value="F:oxidoreductase activity, acting on paired donors, with incorporation or reduction of molecular oxygen"/>
    <property type="evidence" value="ECO:0007669"/>
    <property type="project" value="InterPro"/>
</dbReference>
<name>A0AAN6F272_EXODE</name>
<dbReference type="EMBL" id="JAJGCB010000002">
    <property type="protein sequence ID" value="KAJ8995004.1"/>
    <property type="molecule type" value="Genomic_DNA"/>
</dbReference>
<evidence type="ECO:0000313" key="3">
    <source>
        <dbReference type="EMBL" id="KAJ8995004.1"/>
    </source>
</evidence>
<keyword evidence="1" id="KW-0408">Iron</keyword>
<proteinExistence type="predicted"/>
<protein>
    <recommendedName>
        <fullName evidence="5">Cytochrome P450 monooxygenase</fullName>
    </recommendedName>
</protein>